<dbReference type="OrthoDB" id="2162691at2759"/>
<evidence type="ECO:0000313" key="5">
    <source>
        <dbReference type="EMBL" id="ORY38377.1"/>
    </source>
</evidence>
<reference evidence="5 6" key="1">
    <citation type="submission" date="2016-07" db="EMBL/GenBank/DDBJ databases">
        <title>Pervasive Adenine N6-methylation of Active Genes in Fungi.</title>
        <authorList>
            <consortium name="DOE Joint Genome Institute"/>
            <person name="Mondo S.J."/>
            <person name="Dannebaum R.O."/>
            <person name="Kuo R.C."/>
            <person name="Labutti K."/>
            <person name="Haridas S."/>
            <person name="Kuo A."/>
            <person name="Salamov A."/>
            <person name="Ahrendt S.R."/>
            <person name="Lipzen A."/>
            <person name="Sullivan W."/>
            <person name="Andreopoulos W.B."/>
            <person name="Clum A."/>
            <person name="Lindquist E."/>
            <person name="Daum C."/>
            <person name="Ramamoorthy G.K."/>
            <person name="Gryganskyi A."/>
            <person name="Culley D."/>
            <person name="Magnuson J.K."/>
            <person name="James T.Y."/>
            <person name="O'Malley M.A."/>
            <person name="Stajich J.E."/>
            <person name="Spatafora J.W."/>
            <person name="Visel A."/>
            <person name="Grigoriev I.V."/>
        </authorList>
    </citation>
    <scope>NUCLEOTIDE SEQUENCE [LARGE SCALE GENOMIC DNA]</scope>
    <source>
        <strain evidence="5 6">JEL800</strain>
    </source>
</reference>
<feature type="compositionally biased region" description="Low complexity" evidence="3">
    <location>
        <begin position="233"/>
        <end position="244"/>
    </location>
</feature>
<comment type="subcellular location">
    <subcellularLocation>
        <location evidence="1">Membrane</location>
    </subcellularLocation>
</comment>
<proteinExistence type="predicted"/>
<keyword evidence="6" id="KW-1185">Reference proteome</keyword>
<dbReference type="InterPro" id="IPR031968">
    <property type="entry name" value="VASt"/>
</dbReference>
<evidence type="ECO:0000259" key="4">
    <source>
        <dbReference type="PROSITE" id="PS51778"/>
    </source>
</evidence>
<gene>
    <name evidence="5" type="ORF">BCR33DRAFT_429604</name>
</gene>
<dbReference type="PROSITE" id="PS51778">
    <property type="entry name" value="VAST"/>
    <property type="match status" value="1"/>
</dbReference>
<dbReference type="Proteomes" id="UP000193642">
    <property type="component" value="Unassembled WGS sequence"/>
</dbReference>
<feature type="region of interest" description="Disordered" evidence="3">
    <location>
        <begin position="380"/>
        <end position="431"/>
    </location>
</feature>
<accession>A0A1Y2BUR1</accession>
<dbReference type="EMBL" id="MCGO01000044">
    <property type="protein sequence ID" value="ORY38377.1"/>
    <property type="molecule type" value="Genomic_DNA"/>
</dbReference>
<keyword evidence="2" id="KW-0472">Membrane</keyword>
<dbReference type="GO" id="GO:0016020">
    <property type="term" value="C:membrane"/>
    <property type="evidence" value="ECO:0007669"/>
    <property type="project" value="UniProtKB-SubCell"/>
</dbReference>
<dbReference type="Pfam" id="PF16016">
    <property type="entry name" value="VASt"/>
    <property type="match status" value="1"/>
</dbReference>
<evidence type="ECO:0000256" key="1">
    <source>
        <dbReference type="ARBA" id="ARBA00004370"/>
    </source>
</evidence>
<protein>
    <recommendedName>
        <fullName evidence="4">VASt domain-containing protein</fullName>
    </recommendedName>
</protein>
<name>A0A1Y2BUR1_9FUNG</name>
<evidence type="ECO:0000256" key="3">
    <source>
        <dbReference type="SAM" id="MobiDB-lite"/>
    </source>
</evidence>
<feature type="compositionally biased region" description="Polar residues" evidence="3">
    <location>
        <begin position="384"/>
        <end position="431"/>
    </location>
</feature>
<comment type="caution">
    <text evidence="5">The sequence shown here is derived from an EMBL/GenBank/DDBJ whole genome shotgun (WGS) entry which is preliminary data.</text>
</comment>
<evidence type="ECO:0000256" key="2">
    <source>
        <dbReference type="ARBA" id="ARBA00023136"/>
    </source>
</evidence>
<sequence length="431" mass="47478">MLFGNDDTPSMDLHSDPLFALKCAHLRSGSSDLIIGRWSIVKAKPFQRNLSYKHPFKSVLVGNVNTLVHEDQILMAQNAHHVLVKSRLSMPQLPYGESFSVNISYCITALEGTSSCQLQLFARVDFTQSCLLADNITITSMELFSEFAHCLVEQLTTKPNHNDNPRILRHQIKRPTGPRSEPVTAMHSPLTYSKSPSPSAPSPLRRSNTIVQPYTERPCTPSPQSKQLPNRASPSSLYSSIPYSEHNTPPRAAHYNPSIATTLDEDETIYSKTAGGFYNMHDNPRRGSLDTACHSIKTATSHLDHVEMYQQFHPEQTTPRALTTHAQTPDIQFSSHPSKKMFASTVIQPLAAVSGTSSPIKATTSPQTMSIVSSPAMSMMSSSLITPGSTIRPTPTPSKSNDRFSVTSETYASSERTTNEESSFPNGDTKE</sequence>
<feature type="compositionally biased region" description="Polar residues" evidence="3">
    <location>
        <begin position="222"/>
        <end position="232"/>
    </location>
</feature>
<feature type="region of interest" description="Disordered" evidence="3">
    <location>
        <begin position="158"/>
        <end position="256"/>
    </location>
</feature>
<organism evidence="5 6">
    <name type="scientific">Rhizoclosmatium globosum</name>
    <dbReference type="NCBI Taxonomy" id="329046"/>
    <lineage>
        <taxon>Eukaryota</taxon>
        <taxon>Fungi</taxon>
        <taxon>Fungi incertae sedis</taxon>
        <taxon>Chytridiomycota</taxon>
        <taxon>Chytridiomycota incertae sedis</taxon>
        <taxon>Chytridiomycetes</taxon>
        <taxon>Chytridiales</taxon>
        <taxon>Chytriomycetaceae</taxon>
        <taxon>Rhizoclosmatium</taxon>
    </lineage>
</organism>
<feature type="domain" description="VASt" evidence="4">
    <location>
        <begin position="1"/>
        <end position="159"/>
    </location>
</feature>
<evidence type="ECO:0000313" key="6">
    <source>
        <dbReference type="Proteomes" id="UP000193642"/>
    </source>
</evidence>
<dbReference type="AlphaFoldDB" id="A0A1Y2BUR1"/>